<reference evidence="1 2" key="1">
    <citation type="journal article" date="2011" name="PLoS Pathog.">
        <title>Endophytic Life Strategies Decoded by Genome and Transcriptome Analyses of the Mutualistic Root Symbiont Piriformospora indica.</title>
        <authorList>
            <person name="Zuccaro A."/>
            <person name="Lahrmann U."/>
            <person name="Guldener U."/>
            <person name="Langen G."/>
            <person name="Pfiffi S."/>
            <person name="Biedenkopf D."/>
            <person name="Wong P."/>
            <person name="Samans B."/>
            <person name="Grimm C."/>
            <person name="Basiewicz M."/>
            <person name="Murat C."/>
            <person name="Martin F."/>
            <person name="Kogel K.H."/>
        </authorList>
    </citation>
    <scope>NUCLEOTIDE SEQUENCE [LARGE SCALE GENOMIC DNA]</scope>
    <source>
        <strain evidence="1 2">DSM 11827</strain>
    </source>
</reference>
<proteinExistence type="predicted"/>
<evidence type="ECO:0000313" key="1">
    <source>
        <dbReference type="EMBL" id="CCA72205.1"/>
    </source>
</evidence>
<keyword evidence="2" id="KW-1185">Reference proteome</keyword>
<comment type="caution">
    <text evidence="1">The sequence shown here is derived from an EMBL/GenBank/DDBJ whole genome shotgun (WGS) entry which is preliminary data.</text>
</comment>
<dbReference type="Proteomes" id="UP000007148">
    <property type="component" value="Unassembled WGS sequence"/>
</dbReference>
<evidence type="ECO:0000313" key="2">
    <source>
        <dbReference type="Proteomes" id="UP000007148"/>
    </source>
</evidence>
<protein>
    <submittedName>
        <fullName evidence="1">Uncharacterized protein</fullName>
    </submittedName>
</protein>
<dbReference type="EMBL" id="CAFZ01000153">
    <property type="protein sequence ID" value="CCA72205.1"/>
    <property type="molecule type" value="Genomic_DNA"/>
</dbReference>
<dbReference type="InParanoid" id="G4TLL2"/>
<organism evidence="1 2">
    <name type="scientific">Serendipita indica (strain DSM 11827)</name>
    <name type="common">Root endophyte fungus</name>
    <name type="synonym">Piriformospora indica</name>
    <dbReference type="NCBI Taxonomy" id="1109443"/>
    <lineage>
        <taxon>Eukaryota</taxon>
        <taxon>Fungi</taxon>
        <taxon>Dikarya</taxon>
        <taxon>Basidiomycota</taxon>
        <taxon>Agaricomycotina</taxon>
        <taxon>Agaricomycetes</taxon>
        <taxon>Sebacinales</taxon>
        <taxon>Serendipitaceae</taxon>
        <taxon>Serendipita</taxon>
    </lineage>
</organism>
<name>G4TLL2_SERID</name>
<sequence>MFALRSLATARVAVPRTVQVVRAVHNQGSMSETLHTTGKVHSLGHQHEYIPNTRGASSSTTSNITHGRVKGVNGVWCVAGASGETKSFGDVPMGAYAVSESFSPAWRRSL</sequence>
<dbReference type="AlphaFoldDB" id="G4TLL2"/>
<accession>G4TLL2</accession>
<gene>
    <name evidence="1" type="ORF">PIIN_06140</name>
</gene>
<dbReference type="OrthoDB" id="3250021at2759"/>
<dbReference type="HOGENOM" id="CLU_2172019_0_0_1"/>